<evidence type="ECO:0000256" key="4">
    <source>
        <dbReference type="ARBA" id="ARBA00022692"/>
    </source>
</evidence>
<comment type="similarity">
    <text evidence="7">Belongs to the binding-protein-dependent transport system permease family.</text>
</comment>
<dbReference type="InterPro" id="IPR000515">
    <property type="entry name" value="MetI-like"/>
</dbReference>
<dbReference type="SUPFAM" id="SSF161098">
    <property type="entry name" value="MetI-like"/>
    <property type="match status" value="1"/>
</dbReference>
<dbReference type="InterPro" id="IPR035906">
    <property type="entry name" value="MetI-like_sf"/>
</dbReference>
<dbReference type="OrthoDB" id="9805974at2"/>
<name>A0A101UZY5_9ACTN</name>
<evidence type="ECO:0000256" key="1">
    <source>
        <dbReference type="ARBA" id="ARBA00004651"/>
    </source>
</evidence>
<feature type="compositionally biased region" description="Basic residues" evidence="8">
    <location>
        <begin position="26"/>
        <end position="38"/>
    </location>
</feature>
<dbReference type="PROSITE" id="PS50928">
    <property type="entry name" value="ABC_TM1"/>
    <property type="match status" value="1"/>
</dbReference>
<dbReference type="STRING" id="909626.AQJ91_17375"/>
<comment type="caution">
    <text evidence="10">The sequence shown here is derived from an EMBL/GenBank/DDBJ whole genome shotgun (WGS) entry which is preliminary data.</text>
</comment>
<keyword evidence="4 7" id="KW-0812">Transmembrane</keyword>
<evidence type="ECO:0000256" key="7">
    <source>
        <dbReference type="RuleBase" id="RU363032"/>
    </source>
</evidence>
<sequence length="329" mass="36065">MTTMPTSTLGGQGTKERDAAGPQPAARRRTPSPRLRRTARGRQARAAWILAAPFLALFLSFMLLPVVWSTLMSLTDTKSADLRTPLNVSFTGFDNYVRLFQDPQFFNALRNTAVFVLAALPLTLAAGLAAAVALDRGIRRFRAVFRVGFYLPVITSIVAVAVVWKTLLEPRTGLVNTVLGWFGIDGPAWLADTRFALPVMIVMAVWRNLGTVMIIMLAGLQSVPQSLLEAAEIDGAGAWQRFWRVTFPLLRPALLLTAVTTGIGYLQFFDEPFVMTDGGPLDSTLSATLYAYKQFGNGNYDVASAAGYVVFVLIIALTVLQFRLLRDKD</sequence>
<feature type="region of interest" description="Disordered" evidence="8">
    <location>
        <begin position="1"/>
        <end position="38"/>
    </location>
</feature>
<evidence type="ECO:0000256" key="8">
    <source>
        <dbReference type="SAM" id="MobiDB-lite"/>
    </source>
</evidence>
<dbReference type="Proteomes" id="UP000053260">
    <property type="component" value="Unassembled WGS sequence"/>
</dbReference>
<keyword evidence="2 7" id="KW-0813">Transport</keyword>
<keyword evidence="5 7" id="KW-1133">Transmembrane helix</keyword>
<dbReference type="CDD" id="cd06261">
    <property type="entry name" value="TM_PBP2"/>
    <property type="match status" value="1"/>
</dbReference>
<feature type="transmembrane region" description="Helical" evidence="7">
    <location>
        <begin position="249"/>
        <end position="268"/>
    </location>
</feature>
<dbReference type="EMBL" id="LMXB01000047">
    <property type="protein sequence ID" value="KUO19919.1"/>
    <property type="molecule type" value="Genomic_DNA"/>
</dbReference>
<proteinExistence type="inferred from homology"/>
<feature type="transmembrane region" description="Helical" evidence="7">
    <location>
        <begin position="46"/>
        <end position="68"/>
    </location>
</feature>
<dbReference type="RefSeq" id="WP_067022032.1">
    <property type="nucleotide sequence ID" value="NZ_KQ949083.1"/>
</dbReference>
<gene>
    <name evidence="10" type="ORF">AQJ91_17375</name>
</gene>
<feature type="transmembrane region" description="Helical" evidence="7">
    <location>
        <begin position="113"/>
        <end position="134"/>
    </location>
</feature>
<evidence type="ECO:0000259" key="9">
    <source>
        <dbReference type="PROSITE" id="PS50928"/>
    </source>
</evidence>
<dbReference type="GO" id="GO:0055085">
    <property type="term" value="P:transmembrane transport"/>
    <property type="evidence" value="ECO:0007669"/>
    <property type="project" value="InterPro"/>
</dbReference>
<protein>
    <submittedName>
        <fullName evidence="10">Sugar ABC transporter permease</fullName>
    </submittedName>
</protein>
<feature type="domain" description="ABC transmembrane type-1" evidence="9">
    <location>
        <begin position="109"/>
        <end position="321"/>
    </location>
</feature>
<organism evidence="10 11">
    <name type="scientific">Streptomyces dysideae</name>
    <dbReference type="NCBI Taxonomy" id="909626"/>
    <lineage>
        <taxon>Bacteria</taxon>
        <taxon>Bacillati</taxon>
        <taxon>Actinomycetota</taxon>
        <taxon>Actinomycetes</taxon>
        <taxon>Kitasatosporales</taxon>
        <taxon>Streptomycetaceae</taxon>
        <taxon>Streptomyces</taxon>
    </lineage>
</organism>
<dbReference type="Gene3D" id="1.10.3720.10">
    <property type="entry name" value="MetI-like"/>
    <property type="match status" value="1"/>
</dbReference>
<comment type="subcellular location">
    <subcellularLocation>
        <location evidence="1 7">Cell membrane</location>
        <topology evidence="1 7">Multi-pass membrane protein</topology>
    </subcellularLocation>
</comment>
<evidence type="ECO:0000256" key="2">
    <source>
        <dbReference type="ARBA" id="ARBA00022448"/>
    </source>
</evidence>
<accession>A0A101UZY5</accession>
<evidence type="ECO:0000256" key="6">
    <source>
        <dbReference type="ARBA" id="ARBA00023136"/>
    </source>
</evidence>
<dbReference type="AlphaFoldDB" id="A0A101UZY5"/>
<dbReference type="InterPro" id="IPR051393">
    <property type="entry name" value="ABC_transporter_permease"/>
</dbReference>
<keyword evidence="3" id="KW-1003">Cell membrane</keyword>
<dbReference type="GO" id="GO:0005886">
    <property type="term" value="C:plasma membrane"/>
    <property type="evidence" value="ECO:0007669"/>
    <property type="project" value="UniProtKB-SubCell"/>
</dbReference>
<dbReference type="PANTHER" id="PTHR30193:SF37">
    <property type="entry name" value="INNER MEMBRANE ABC TRANSPORTER PERMEASE PROTEIN YCJO"/>
    <property type="match status" value="1"/>
</dbReference>
<evidence type="ECO:0000313" key="10">
    <source>
        <dbReference type="EMBL" id="KUO19919.1"/>
    </source>
</evidence>
<feature type="transmembrane region" description="Helical" evidence="7">
    <location>
        <begin position="305"/>
        <end position="325"/>
    </location>
</feature>
<keyword evidence="6 7" id="KW-0472">Membrane</keyword>
<keyword evidence="11" id="KW-1185">Reference proteome</keyword>
<reference evidence="10 11" key="1">
    <citation type="submission" date="2015-10" db="EMBL/GenBank/DDBJ databases">
        <title>Draft genome sequence of Streptomyces sp. RV15, isolated from a marine sponge.</title>
        <authorList>
            <person name="Ruckert C."/>
            <person name="Abdelmohsen U.R."/>
            <person name="Winkler A."/>
            <person name="Hentschel U."/>
            <person name="Kalinowski J."/>
            <person name="Kampfer P."/>
            <person name="Glaeser S."/>
        </authorList>
    </citation>
    <scope>NUCLEOTIDE SEQUENCE [LARGE SCALE GENOMIC DNA]</scope>
    <source>
        <strain evidence="10 11">RV15</strain>
    </source>
</reference>
<evidence type="ECO:0000256" key="3">
    <source>
        <dbReference type="ARBA" id="ARBA00022475"/>
    </source>
</evidence>
<feature type="transmembrane region" description="Helical" evidence="7">
    <location>
        <begin position="143"/>
        <end position="164"/>
    </location>
</feature>
<evidence type="ECO:0000256" key="5">
    <source>
        <dbReference type="ARBA" id="ARBA00022989"/>
    </source>
</evidence>
<feature type="transmembrane region" description="Helical" evidence="7">
    <location>
        <begin position="195"/>
        <end position="218"/>
    </location>
</feature>
<dbReference type="Pfam" id="PF00528">
    <property type="entry name" value="BPD_transp_1"/>
    <property type="match status" value="1"/>
</dbReference>
<evidence type="ECO:0000313" key="11">
    <source>
        <dbReference type="Proteomes" id="UP000053260"/>
    </source>
</evidence>
<dbReference type="PANTHER" id="PTHR30193">
    <property type="entry name" value="ABC TRANSPORTER PERMEASE PROTEIN"/>
    <property type="match status" value="1"/>
</dbReference>